<keyword evidence="1" id="KW-0732">Signal</keyword>
<sequence>MNLLKISTIILAGSLLFGCASPAKVENMKVDESVNMSFDEGLTSSIEVNKVGGGEDTNPMWTSEIGNKEFEAALKSSLKSLYLLSDNSLPTYELSASLMEVEQPTFGLDMEVTSSIRYVLVEKSSNKIILDEVIKAPYTATFGDAFSGVERLRMANEGSAKTNITNFLDKLSMLKIDKSNIELITKL</sequence>
<evidence type="ECO:0000256" key="1">
    <source>
        <dbReference type="SAM" id="SignalP"/>
    </source>
</evidence>
<evidence type="ECO:0000313" key="2">
    <source>
        <dbReference type="EMBL" id="PSV49664.1"/>
    </source>
</evidence>
<protein>
    <recommendedName>
        <fullName evidence="4">UDP-N-acetylglucosamine acyltransferase</fullName>
    </recommendedName>
</protein>
<dbReference type="EMBL" id="PYOC01000001">
    <property type="protein sequence ID" value="PSV49664.1"/>
    <property type="molecule type" value="Genomic_DNA"/>
</dbReference>
<feature type="signal peptide" evidence="1">
    <location>
        <begin position="1"/>
        <end position="25"/>
    </location>
</feature>
<dbReference type="PROSITE" id="PS51257">
    <property type="entry name" value="PROKAR_LIPOPROTEIN"/>
    <property type="match status" value="1"/>
</dbReference>
<reference evidence="2 3" key="1">
    <citation type="submission" date="2018-03" db="EMBL/GenBank/DDBJ databases">
        <title>Whole genome sequencing of Histamine producing bacteria.</title>
        <authorList>
            <person name="Butler K."/>
        </authorList>
    </citation>
    <scope>NUCLEOTIDE SEQUENCE [LARGE SCALE GENOMIC DNA]</scope>
    <source>
        <strain evidence="2 3">ATCC 19614</strain>
    </source>
</reference>
<keyword evidence="3" id="KW-1185">Reference proteome</keyword>
<evidence type="ECO:0000313" key="3">
    <source>
        <dbReference type="Proteomes" id="UP000241803"/>
    </source>
</evidence>
<gene>
    <name evidence="2" type="ORF">C9J47_03605</name>
</gene>
<proteinExistence type="predicted"/>
<evidence type="ECO:0008006" key="4">
    <source>
        <dbReference type="Google" id="ProtNLM"/>
    </source>
</evidence>
<dbReference type="Proteomes" id="UP000241803">
    <property type="component" value="Unassembled WGS sequence"/>
</dbReference>
<dbReference type="RefSeq" id="WP_006230315.1">
    <property type="nucleotide sequence ID" value="NZ_PYOC01000001.1"/>
</dbReference>
<name>A0A2T3LE63_9GAMM</name>
<dbReference type="AlphaFoldDB" id="A0A2T3LE63"/>
<organism evidence="2 3">
    <name type="scientific">Photobacterium indicum</name>
    <dbReference type="NCBI Taxonomy" id="81447"/>
    <lineage>
        <taxon>Bacteria</taxon>
        <taxon>Pseudomonadati</taxon>
        <taxon>Pseudomonadota</taxon>
        <taxon>Gammaproteobacteria</taxon>
        <taxon>Vibrionales</taxon>
        <taxon>Vibrionaceae</taxon>
        <taxon>Photobacterium</taxon>
    </lineage>
</organism>
<accession>A0A2T3LE63</accession>
<comment type="caution">
    <text evidence="2">The sequence shown here is derived from an EMBL/GenBank/DDBJ whole genome shotgun (WGS) entry which is preliminary data.</text>
</comment>
<feature type="chain" id="PRO_5015616387" description="UDP-N-acetylglucosamine acyltransferase" evidence="1">
    <location>
        <begin position="26"/>
        <end position="187"/>
    </location>
</feature>